<dbReference type="GO" id="GO:0005525">
    <property type="term" value="F:GTP binding"/>
    <property type="evidence" value="ECO:0007669"/>
    <property type="project" value="UniProtKB-KW"/>
</dbReference>
<dbReference type="SMART" id="SM00173">
    <property type="entry name" value="RAS"/>
    <property type="match status" value="1"/>
</dbReference>
<keyword evidence="2" id="KW-0342">GTP-binding</keyword>
<dbReference type="EMBL" id="MU155250">
    <property type="protein sequence ID" value="KAF9477815.1"/>
    <property type="molecule type" value="Genomic_DNA"/>
</dbReference>
<dbReference type="InterPro" id="IPR027417">
    <property type="entry name" value="P-loop_NTPase"/>
</dbReference>
<proteinExistence type="predicted"/>
<feature type="non-terminal residue" evidence="3">
    <location>
        <position position="1"/>
    </location>
</feature>
<organism evidence="3 4">
    <name type="scientific">Pholiota conissans</name>
    <dbReference type="NCBI Taxonomy" id="109636"/>
    <lineage>
        <taxon>Eukaryota</taxon>
        <taxon>Fungi</taxon>
        <taxon>Dikarya</taxon>
        <taxon>Basidiomycota</taxon>
        <taxon>Agaricomycotina</taxon>
        <taxon>Agaricomycetes</taxon>
        <taxon>Agaricomycetidae</taxon>
        <taxon>Agaricales</taxon>
        <taxon>Agaricineae</taxon>
        <taxon>Strophariaceae</taxon>
        <taxon>Pholiota</taxon>
    </lineage>
</organism>
<feature type="non-terminal residue" evidence="3">
    <location>
        <position position="102"/>
    </location>
</feature>
<comment type="caution">
    <text evidence="3">The sequence shown here is derived from an EMBL/GenBank/DDBJ whole genome shotgun (WGS) entry which is preliminary data.</text>
</comment>
<dbReference type="InterPro" id="IPR050227">
    <property type="entry name" value="Rab"/>
</dbReference>
<protein>
    <submittedName>
        <fullName evidence="3">Uncharacterized protein</fullName>
    </submittedName>
</protein>
<dbReference type="OrthoDB" id="3051117at2759"/>
<dbReference type="PROSITE" id="PS51421">
    <property type="entry name" value="RAS"/>
    <property type="match status" value="1"/>
</dbReference>
<evidence type="ECO:0000313" key="3">
    <source>
        <dbReference type="EMBL" id="KAF9477815.1"/>
    </source>
</evidence>
<evidence type="ECO:0000256" key="1">
    <source>
        <dbReference type="ARBA" id="ARBA00022741"/>
    </source>
</evidence>
<reference evidence="3" key="1">
    <citation type="submission" date="2020-11" db="EMBL/GenBank/DDBJ databases">
        <authorList>
            <consortium name="DOE Joint Genome Institute"/>
            <person name="Ahrendt S."/>
            <person name="Riley R."/>
            <person name="Andreopoulos W."/>
            <person name="Labutti K."/>
            <person name="Pangilinan J."/>
            <person name="Ruiz-Duenas F.J."/>
            <person name="Barrasa J.M."/>
            <person name="Sanchez-Garcia M."/>
            <person name="Camarero S."/>
            <person name="Miyauchi S."/>
            <person name="Serrano A."/>
            <person name="Linde D."/>
            <person name="Babiker R."/>
            <person name="Drula E."/>
            <person name="Ayuso-Fernandez I."/>
            <person name="Pacheco R."/>
            <person name="Padilla G."/>
            <person name="Ferreira P."/>
            <person name="Barriuso J."/>
            <person name="Kellner H."/>
            <person name="Castanera R."/>
            <person name="Alfaro M."/>
            <person name="Ramirez L."/>
            <person name="Pisabarro A.G."/>
            <person name="Kuo A."/>
            <person name="Tritt A."/>
            <person name="Lipzen A."/>
            <person name="He G."/>
            <person name="Yan M."/>
            <person name="Ng V."/>
            <person name="Cullen D."/>
            <person name="Martin F."/>
            <person name="Rosso M.-N."/>
            <person name="Henrissat B."/>
            <person name="Hibbett D."/>
            <person name="Martinez A.T."/>
            <person name="Grigoriev I.V."/>
        </authorList>
    </citation>
    <scope>NUCLEOTIDE SEQUENCE</scope>
    <source>
        <strain evidence="3">CIRM-BRFM 674</strain>
    </source>
</reference>
<dbReference type="Proteomes" id="UP000807469">
    <property type="component" value="Unassembled WGS sequence"/>
</dbReference>
<dbReference type="InterPro" id="IPR001806">
    <property type="entry name" value="Small_GTPase"/>
</dbReference>
<gene>
    <name evidence="3" type="ORF">BDN70DRAFT_776480</name>
</gene>
<keyword evidence="1" id="KW-0547">Nucleotide-binding</keyword>
<dbReference type="SUPFAM" id="SSF52540">
    <property type="entry name" value="P-loop containing nucleoside triphosphate hydrolases"/>
    <property type="match status" value="1"/>
</dbReference>
<sequence>SNNATIRPCHGIILLYSINSRWSFHDVSRTCRQIPLDAKQNPRLVFVLVGMKSDEKSTREVSSEEGLALAADLGCKAFFEASAKSGENVDAAVFAMVRALRQ</sequence>
<name>A0A9P5Z148_9AGAR</name>
<dbReference type="AlphaFoldDB" id="A0A9P5Z148"/>
<dbReference type="PANTHER" id="PTHR47977">
    <property type="entry name" value="RAS-RELATED PROTEIN RAB"/>
    <property type="match status" value="1"/>
</dbReference>
<dbReference type="Gene3D" id="3.40.50.300">
    <property type="entry name" value="P-loop containing nucleotide triphosphate hydrolases"/>
    <property type="match status" value="1"/>
</dbReference>
<dbReference type="GO" id="GO:0003924">
    <property type="term" value="F:GTPase activity"/>
    <property type="evidence" value="ECO:0007669"/>
    <property type="project" value="InterPro"/>
</dbReference>
<evidence type="ECO:0000313" key="4">
    <source>
        <dbReference type="Proteomes" id="UP000807469"/>
    </source>
</evidence>
<keyword evidence="4" id="KW-1185">Reference proteome</keyword>
<dbReference type="PRINTS" id="PR00449">
    <property type="entry name" value="RASTRNSFRMNG"/>
</dbReference>
<accession>A0A9P5Z148</accession>
<evidence type="ECO:0000256" key="2">
    <source>
        <dbReference type="ARBA" id="ARBA00023134"/>
    </source>
</evidence>
<dbReference type="SMART" id="SM00175">
    <property type="entry name" value="RAB"/>
    <property type="match status" value="1"/>
</dbReference>
<dbReference type="Pfam" id="PF00071">
    <property type="entry name" value="Ras"/>
    <property type="match status" value="1"/>
</dbReference>
<dbReference type="PROSITE" id="PS51419">
    <property type="entry name" value="RAB"/>
    <property type="match status" value="1"/>
</dbReference>